<name>A0ABW2AAH9_9MICO</name>
<dbReference type="EMBL" id="JBHSWH010000001">
    <property type="protein sequence ID" value="MFC6703867.1"/>
    <property type="molecule type" value="Genomic_DNA"/>
</dbReference>
<evidence type="ECO:0000256" key="1">
    <source>
        <dbReference type="ARBA" id="ARBA00023015"/>
    </source>
</evidence>
<dbReference type="Gene3D" id="1.10.10.10">
    <property type="entry name" value="Winged helix-like DNA-binding domain superfamily/Winged helix DNA-binding domain"/>
    <property type="match status" value="1"/>
</dbReference>
<dbReference type="InterPro" id="IPR000524">
    <property type="entry name" value="Tscrpt_reg_HTH_GntR"/>
</dbReference>
<dbReference type="InterPro" id="IPR036388">
    <property type="entry name" value="WH-like_DNA-bd_sf"/>
</dbReference>
<dbReference type="PROSITE" id="PS50949">
    <property type="entry name" value="HTH_GNTR"/>
    <property type="match status" value="1"/>
</dbReference>
<dbReference type="SUPFAM" id="SSF48008">
    <property type="entry name" value="GntR ligand-binding domain-like"/>
    <property type="match status" value="1"/>
</dbReference>
<sequence length="252" mass="27503">MSNADGRPRTAQLQVVEQIKSYIQDRRLRAGDPLPTEPELMSAIGASRSSVREAIRTLSALDIVEVRHGHGTFVGSLSLSAMVESLAFRSLLGTTSDYRVLSDVVSIRQLMEQGFAGMIIDGLDDDQRGKLADLAQQMCVLADRGKPYVEQDRAFHLLLLQPIGNDLVVQLTGAFWEVQSRVGTTLDVSDRSWQRTAHAHVEIVDAAAAHDLERLQTAIEEHYAPVKEQIVKLAALAADTDPLPTAEEPAGA</sequence>
<organism evidence="5 6">
    <name type="scientific">Flexivirga alba</name>
    <dbReference type="NCBI Taxonomy" id="702742"/>
    <lineage>
        <taxon>Bacteria</taxon>
        <taxon>Bacillati</taxon>
        <taxon>Actinomycetota</taxon>
        <taxon>Actinomycetes</taxon>
        <taxon>Micrococcales</taxon>
        <taxon>Dermacoccaceae</taxon>
        <taxon>Flexivirga</taxon>
    </lineage>
</organism>
<reference evidence="6" key="1">
    <citation type="journal article" date="2019" name="Int. J. Syst. Evol. Microbiol.">
        <title>The Global Catalogue of Microorganisms (GCM) 10K type strain sequencing project: providing services to taxonomists for standard genome sequencing and annotation.</title>
        <authorList>
            <consortium name="The Broad Institute Genomics Platform"/>
            <consortium name="The Broad Institute Genome Sequencing Center for Infectious Disease"/>
            <person name="Wu L."/>
            <person name="Ma J."/>
        </authorList>
    </citation>
    <scope>NUCLEOTIDE SEQUENCE [LARGE SCALE GENOMIC DNA]</scope>
    <source>
        <strain evidence="6">CCUG 58127</strain>
    </source>
</reference>
<dbReference type="InterPro" id="IPR008920">
    <property type="entry name" value="TF_FadR/GntR_C"/>
</dbReference>
<dbReference type="PRINTS" id="PR00035">
    <property type="entry name" value="HTHGNTR"/>
</dbReference>
<gene>
    <name evidence="5" type="ORF">ACFQDH_00905</name>
</gene>
<dbReference type="InterPro" id="IPR036390">
    <property type="entry name" value="WH_DNA-bd_sf"/>
</dbReference>
<dbReference type="SMART" id="SM00895">
    <property type="entry name" value="FCD"/>
    <property type="match status" value="1"/>
</dbReference>
<evidence type="ECO:0000256" key="2">
    <source>
        <dbReference type="ARBA" id="ARBA00023125"/>
    </source>
</evidence>
<evidence type="ECO:0000313" key="5">
    <source>
        <dbReference type="EMBL" id="MFC6703867.1"/>
    </source>
</evidence>
<proteinExistence type="predicted"/>
<evidence type="ECO:0000259" key="4">
    <source>
        <dbReference type="PROSITE" id="PS50949"/>
    </source>
</evidence>
<accession>A0ABW2AAH9</accession>
<dbReference type="Pfam" id="PF07729">
    <property type="entry name" value="FCD"/>
    <property type="match status" value="1"/>
</dbReference>
<evidence type="ECO:0000256" key="3">
    <source>
        <dbReference type="ARBA" id="ARBA00023163"/>
    </source>
</evidence>
<dbReference type="Gene3D" id="1.20.120.530">
    <property type="entry name" value="GntR ligand-binding domain-like"/>
    <property type="match status" value="1"/>
</dbReference>
<comment type="caution">
    <text evidence="5">The sequence shown here is derived from an EMBL/GenBank/DDBJ whole genome shotgun (WGS) entry which is preliminary data.</text>
</comment>
<keyword evidence="2" id="KW-0238">DNA-binding</keyword>
<dbReference type="CDD" id="cd07377">
    <property type="entry name" value="WHTH_GntR"/>
    <property type="match status" value="1"/>
</dbReference>
<evidence type="ECO:0000313" key="6">
    <source>
        <dbReference type="Proteomes" id="UP001596298"/>
    </source>
</evidence>
<keyword evidence="6" id="KW-1185">Reference proteome</keyword>
<dbReference type="SMART" id="SM00345">
    <property type="entry name" value="HTH_GNTR"/>
    <property type="match status" value="1"/>
</dbReference>
<dbReference type="Pfam" id="PF00392">
    <property type="entry name" value="GntR"/>
    <property type="match status" value="1"/>
</dbReference>
<dbReference type="PANTHER" id="PTHR43537">
    <property type="entry name" value="TRANSCRIPTIONAL REGULATOR, GNTR FAMILY"/>
    <property type="match status" value="1"/>
</dbReference>
<dbReference type="PANTHER" id="PTHR43537:SF5">
    <property type="entry name" value="UXU OPERON TRANSCRIPTIONAL REGULATOR"/>
    <property type="match status" value="1"/>
</dbReference>
<dbReference type="Proteomes" id="UP001596298">
    <property type="component" value="Unassembled WGS sequence"/>
</dbReference>
<dbReference type="SUPFAM" id="SSF46785">
    <property type="entry name" value="Winged helix' DNA-binding domain"/>
    <property type="match status" value="1"/>
</dbReference>
<keyword evidence="1" id="KW-0805">Transcription regulation</keyword>
<keyword evidence="3" id="KW-0804">Transcription</keyword>
<protein>
    <submittedName>
        <fullName evidence="5">FadR/GntR family transcriptional regulator</fullName>
    </submittedName>
</protein>
<dbReference type="RefSeq" id="WP_382397598.1">
    <property type="nucleotide sequence ID" value="NZ_JBHSWH010000001.1"/>
</dbReference>
<feature type="domain" description="HTH gntR-type" evidence="4">
    <location>
        <begin position="9"/>
        <end position="77"/>
    </location>
</feature>
<dbReference type="InterPro" id="IPR011711">
    <property type="entry name" value="GntR_C"/>
</dbReference>